<protein>
    <recommendedName>
        <fullName evidence="3">1,3-beta-glucanosyltransferase</fullName>
    </recommendedName>
</protein>
<sequence length="423" mass="46551">MAPKLGEGSPLPISSSSFISPISPFGRPMRSVAFIAAAAFAGDELLLVDAFIPEIGLSCRRILGSLRIRSSAVYKNAANLQMVRNVDLPEAVVFYGLESIFEPPIDNEASKDPHLLRLRPGMARILDECKEVGTAALILSEYDEFHYGELKQSFSKAWTASYPDSTNAKLQSYTDGNDSVLSFRCITEKFTPQDDHSSDEFADAKYKYYNLQSIGRSPSPAFLIDSLQSIQIDPRGFGGSSGFARGQWVEPRRSPMTARTVVFVAGDWKTNEHKLPWFTSADNDYNKDNTSTVLDRCAAVRAAGCRVIYLENLDPKVPVEDNEHAISRCDAVIDTYGNDNSRDIQPISLDAISTPGDYWLNPPCPRDDSGNAVVADDIIQWFCSERDMKAAVGNAACVVAEDGIEDEMSEDEMARILADLDTP</sequence>
<proteinExistence type="predicted"/>
<name>A0ABD3N9E7_9STRA</name>
<evidence type="ECO:0008006" key="3">
    <source>
        <dbReference type="Google" id="ProtNLM"/>
    </source>
</evidence>
<organism evidence="1 2">
    <name type="scientific">Cyclotella atomus</name>
    <dbReference type="NCBI Taxonomy" id="382360"/>
    <lineage>
        <taxon>Eukaryota</taxon>
        <taxon>Sar</taxon>
        <taxon>Stramenopiles</taxon>
        <taxon>Ochrophyta</taxon>
        <taxon>Bacillariophyta</taxon>
        <taxon>Coscinodiscophyceae</taxon>
        <taxon>Thalassiosirophycidae</taxon>
        <taxon>Stephanodiscales</taxon>
        <taxon>Stephanodiscaceae</taxon>
        <taxon>Cyclotella</taxon>
    </lineage>
</organism>
<dbReference type="EMBL" id="JALLPJ020001263">
    <property type="protein sequence ID" value="KAL3772645.1"/>
    <property type="molecule type" value="Genomic_DNA"/>
</dbReference>
<reference evidence="1 2" key="1">
    <citation type="submission" date="2024-10" db="EMBL/GenBank/DDBJ databases">
        <title>Updated reference genomes for cyclostephanoid diatoms.</title>
        <authorList>
            <person name="Roberts W.R."/>
            <person name="Alverson A.J."/>
        </authorList>
    </citation>
    <scope>NUCLEOTIDE SEQUENCE [LARGE SCALE GENOMIC DNA]</scope>
    <source>
        <strain evidence="1 2">AJA010-31</strain>
    </source>
</reference>
<accession>A0ABD3N9E7</accession>
<gene>
    <name evidence="1" type="ORF">ACHAWO_013190</name>
</gene>
<keyword evidence="2" id="KW-1185">Reference proteome</keyword>
<evidence type="ECO:0000313" key="1">
    <source>
        <dbReference type="EMBL" id="KAL3772645.1"/>
    </source>
</evidence>
<dbReference type="AlphaFoldDB" id="A0ABD3N9E7"/>
<evidence type="ECO:0000313" key="2">
    <source>
        <dbReference type="Proteomes" id="UP001530400"/>
    </source>
</evidence>
<comment type="caution">
    <text evidence="1">The sequence shown here is derived from an EMBL/GenBank/DDBJ whole genome shotgun (WGS) entry which is preliminary data.</text>
</comment>
<dbReference type="Proteomes" id="UP001530400">
    <property type="component" value="Unassembled WGS sequence"/>
</dbReference>